<organism evidence="1 2">
    <name type="scientific">Hyalomma asiaticum</name>
    <name type="common">Tick</name>
    <dbReference type="NCBI Taxonomy" id="266040"/>
    <lineage>
        <taxon>Eukaryota</taxon>
        <taxon>Metazoa</taxon>
        <taxon>Ecdysozoa</taxon>
        <taxon>Arthropoda</taxon>
        <taxon>Chelicerata</taxon>
        <taxon>Arachnida</taxon>
        <taxon>Acari</taxon>
        <taxon>Parasitiformes</taxon>
        <taxon>Ixodida</taxon>
        <taxon>Ixodoidea</taxon>
        <taxon>Ixodidae</taxon>
        <taxon>Hyalomminae</taxon>
        <taxon>Hyalomma</taxon>
    </lineage>
</organism>
<proteinExistence type="predicted"/>
<gene>
    <name evidence="1" type="ORF">HPB50_002349</name>
</gene>
<dbReference type="Proteomes" id="UP000821845">
    <property type="component" value="Chromosome 1"/>
</dbReference>
<dbReference type="EMBL" id="CM023481">
    <property type="protein sequence ID" value="KAH6944219.1"/>
    <property type="molecule type" value="Genomic_DNA"/>
</dbReference>
<reference evidence="1" key="1">
    <citation type="submission" date="2020-05" db="EMBL/GenBank/DDBJ databases">
        <title>Large-scale comparative analyses of tick genomes elucidate their genetic diversity and vector capacities.</title>
        <authorList>
            <person name="Jia N."/>
            <person name="Wang J."/>
            <person name="Shi W."/>
            <person name="Du L."/>
            <person name="Sun Y."/>
            <person name="Zhan W."/>
            <person name="Jiang J."/>
            <person name="Wang Q."/>
            <person name="Zhang B."/>
            <person name="Ji P."/>
            <person name="Sakyi L.B."/>
            <person name="Cui X."/>
            <person name="Yuan T."/>
            <person name="Jiang B."/>
            <person name="Yang W."/>
            <person name="Lam T.T.-Y."/>
            <person name="Chang Q."/>
            <person name="Ding S."/>
            <person name="Wang X."/>
            <person name="Zhu J."/>
            <person name="Ruan X."/>
            <person name="Zhao L."/>
            <person name="Wei J."/>
            <person name="Que T."/>
            <person name="Du C."/>
            <person name="Cheng J."/>
            <person name="Dai P."/>
            <person name="Han X."/>
            <person name="Huang E."/>
            <person name="Gao Y."/>
            <person name="Liu J."/>
            <person name="Shao H."/>
            <person name="Ye R."/>
            <person name="Li L."/>
            <person name="Wei W."/>
            <person name="Wang X."/>
            <person name="Wang C."/>
            <person name="Yang T."/>
            <person name="Huo Q."/>
            <person name="Li W."/>
            <person name="Guo W."/>
            <person name="Chen H."/>
            <person name="Zhou L."/>
            <person name="Ni X."/>
            <person name="Tian J."/>
            <person name="Zhou Y."/>
            <person name="Sheng Y."/>
            <person name="Liu T."/>
            <person name="Pan Y."/>
            <person name="Xia L."/>
            <person name="Li J."/>
            <person name="Zhao F."/>
            <person name="Cao W."/>
        </authorList>
    </citation>
    <scope>NUCLEOTIDE SEQUENCE</scope>
    <source>
        <strain evidence="1">Hyas-2018</strain>
    </source>
</reference>
<evidence type="ECO:0000313" key="2">
    <source>
        <dbReference type="Proteomes" id="UP000821845"/>
    </source>
</evidence>
<evidence type="ECO:0000313" key="1">
    <source>
        <dbReference type="EMBL" id="KAH6944219.1"/>
    </source>
</evidence>
<keyword evidence="2" id="KW-1185">Reference proteome</keyword>
<accession>A0ACB7TDG8</accession>
<name>A0ACB7TDG8_HYAAI</name>
<protein>
    <submittedName>
        <fullName evidence="1">Uncharacterized protein</fullName>
    </submittedName>
</protein>
<sequence length="79" mass="8151">MFLEVLHLDVQLLVGSHHPGSPAGKQTGMCGGTAGILGGNEAHDDKGLAVHCGAELATRGVLAEEMLGHWHDEAALLMA</sequence>
<comment type="caution">
    <text evidence="1">The sequence shown here is derived from an EMBL/GenBank/DDBJ whole genome shotgun (WGS) entry which is preliminary data.</text>
</comment>